<evidence type="ECO:0000256" key="1">
    <source>
        <dbReference type="SAM" id="Coils"/>
    </source>
</evidence>
<feature type="region of interest" description="Disordered" evidence="2">
    <location>
        <begin position="93"/>
        <end position="124"/>
    </location>
</feature>
<comment type="caution">
    <text evidence="3">The sequence shown here is derived from an EMBL/GenBank/DDBJ whole genome shotgun (WGS) entry which is preliminary data.</text>
</comment>
<sequence length="300" mass="34939">MSSEFIIFYENIPRENPQGMRNFISDMPCHVLFIQKNFTLKTKIYQEIQNDMQNLQNDMQNLNLSNDLSTISQNNKGLQLDIQQLDKELKSLANHYPPNSCDTPPPSKTPPPSSENESNHSIKTENKPYFKNIYSILYPLTKEIDELLTNNINTVGNLTSALVTLNKNHESNILNTLRELREYFESLRDLNKSFPGLIETYEDSYSKFMNEQYYNKEEYLNTMQNSLNTMQNNLNNLITDYKKMNKTQILNLKNELLNKYNKIDIINKIEALNIIITTNNNKLNAELEKFINLLATSDAE</sequence>
<feature type="compositionally biased region" description="Pro residues" evidence="2">
    <location>
        <begin position="103"/>
        <end position="113"/>
    </location>
</feature>
<gene>
    <name evidence="3" type="ORF">DCC88_10420</name>
</gene>
<keyword evidence="4" id="KW-1185">Reference proteome</keyword>
<accession>A0A369KLA2</accession>
<protein>
    <submittedName>
        <fullName evidence="3">Uncharacterized protein</fullName>
    </submittedName>
</protein>
<organism evidence="3 4">
    <name type="scientific">Spirobacillus cienkowskii</name>
    <dbReference type="NCBI Taxonomy" id="495820"/>
    <lineage>
        <taxon>Bacteria</taxon>
        <taxon>Pseudomonadati</taxon>
        <taxon>Bdellovibrionota</taxon>
        <taxon>Oligoflexia</taxon>
        <taxon>Silvanigrellales</taxon>
        <taxon>Spirobacillus</taxon>
    </lineage>
</organism>
<dbReference type="EMBL" id="QOVW01000087">
    <property type="protein sequence ID" value="RDB35411.1"/>
    <property type="molecule type" value="Genomic_DNA"/>
</dbReference>
<evidence type="ECO:0000313" key="4">
    <source>
        <dbReference type="Proteomes" id="UP000253934"/>
    </source>
</evidence>
<feature type="coiled-coil region" evidence="1">
    <location>
        <begin position="220"/>
        <end position="247"/>
    </location>
</feature>
<dbReference type="Proteomes" id="UP000253934">
    <property type="component" value="Unassembled WGS sequence"/>
</dbReference>
<evidence type="ECO:0000256" key="2">
    <source>
        <dbReference type="SAM" id="MobiDB-lite"/>
    </source>
</evidence>
<evidence type="ECO:0000313" key="3">
    <source>
        <dbReference type="EMBL" id="RDB35411.1"/>
    </source>
</evidence>
<keyword evidence="1" id="KW-0175">Coiled coil</keyword>
<name>A0A369KLA2_9BACT</name>
<reference evidence="3" key="1">
    <citation type="submission" date="2018-04" db="EMBL/GenBank/DDBJ databases">
        <title>Draft genome sequence of the Candidatus Spirobacillus cienkowskii, a pathogen of freshwater Daphnia species, reconstructed from hemolymph metagenomic reads.</title>
        <authorList>
            <person name="Bresciani L."/>
            <person name="Lemos L.N."/>
            <person name="Wale N."/>
            <person name="Lin J.Y."/>
            <person name="Fernandes G.R."/>
            <person name="Duffy M.A."/>
            <person name="Rodrigues J.M."/>
        </authorList>
    </citation>
    <scope>NUCLEOTIDE SEQUENCE [LARGE SCALE GENOMIC DNA]</scope>
    <source>
        <strain evidence="3">Binning01</strain>
    </source>
</reference>
<proteinExistence type="predicted"/>
<dbReference type="AlphaFoldDB" id="A0A369KLA2"/>